<reference evidence="2 3" key="1">
    <citation type="journal article" date="2013" name="Genome Biol. Evol.">
        <title>Genomes of Stigonematalean cyanobacteria (subsection V) and the evolution of oxygenic photosynthesis from prokaryotes to plastids.</title>
        <authorList>
            <person name="Dagan T."/>
            <person name="Roettger M."/>
            <person name="Stucken K."/>
            <person name="Landan G."/>
            <person name="Koch R."/>
            <person name="Major P."/>
            <person name="Gould S.B."/>
            <person name="Goremykin V.V."/>
            <person name="Rippka R."/>
            <person name="Tandeau de Marsac N."/>
            <person name="Gugger M."/>
            <person name="Lockhart P.J."/>
            <person name="Allen J.F."/>
            <person name="Brune I."/>
            <person name="Maus I."/>
            <person name="Puhler A."/>
            <person name="Martin W.F."/>
        </authorList>
    </citation>
    <scope>NUCLEOTIDE SEQUENCE [LARGE SCALE GENOMIC DNA]</scope>
    <source>
        <strain evidence="2 3">PCC 7110</strain>
    </source>
</reference>
<evidence type="ECO:0000313" key="3">
    <source>
        <dbReference type="Proteomes" id="UP000076925"/>
    </source>
</evidence>
<organism evidence="2 3">
    <name type="scientific">Scytonema hofmannii PCC 7110</name>
    <dbReference type="NCBI Taxonomy" id="128403"/>
    <lineage>
        <taxon>Bacteria</taxon>
        <taxon>Bacillati</taxon>
        <taxon>Cyanobacteriota</taxon>
        <taxon>Cyanophyceae</taxon>
        <taxon>Nostocales</taxon>
        <taxon>Scytonemataceae</taxon>
        <taxon>Scytonema</taxon>
    </lineage>
</organism>
<dbReference type="STRING" id="128403.WA1_51015"/>
<proteinExistence type="predicted"/>
<comment type="caution">
    <text evidence="2">The sequence shown here is derived from an EMBL/GenBank/DDBJ whole genome shotgun (WGS) entry which is preliminary data.</text>
</comment>
<dbReference type="Proteomes" id="UP000076925">
    <property type="component" value="Unassembled WGS sequence"/>
</dbReference>
<gene>
    <name evidence="2" type="ORF">WA1_51015</name>
</gene>
<evidence type="ECO:0000256" key="1">
    <source>
        <dbReference type="SAM" id="Phobius"/>
    </source>
</evidence>
<dbReference type="InterPro" id="IPR008969">
    <property type="entry name" value="CarboxyPept-like_regulatory"/>
</dbReference>
<name>A0A139WQ30_9CYAN</name>
<keyword evidence="1" id="KW-0812">Transmembrane</keyword>
<accession>A0A139WQ30</accession>
<keyword evidence="3" id="KW-1185">Reference proteome</keyword>
<feature type="transmembrane region" description="Helical" evidence="1">
    <location>
        <begin position="102"/>
        <end position="122"/>
    </location>
</feature>
<dbReference type="AlphaFoldDB" id="A0A139WQ30"/>
<dbReference type="RefSeq" id="WP_017740783.1">
    <property type="nucleotide sequence ID" value="NZ_KQ976356.1"/>
</dbReference>
<protein>
    <recommendedName>
        <fullName evidence="4">Carboxypeptidase regulatory-like domain-containing protein</fullName>
    </recommendedName>
</protein>
<keyword evidence="1" id="KW-0472">Membrane</keyword>
<keyword evidence="1" id="KW-1133">Transmembrane helix</keyword>
<dbReference type="SUPFAM" id="SSF49464">
    <property type="entry name" value="Carboxypeptidase regulatory domain-like"/>
    <property type="match status" value="1"/>
</dbReference>
<dbReference type="Gene3D" id="2.60.40.1120">
    <property type="entry name" value="Carboxypeptidase-like, regulatory domain"/>
    <property type="match status" value="1"/>
</dbReference>
<evidence type="ECO:0000313" key="2">
    <source>
        <dbReference type="EMBL" id="KYC34540.1"/>
    </source>
</evidence>
<evidence type="ECO:0008006" key="4">
    <source>
        <dbReference type="Google" id="ProtNLM"/>
    </source>
</evidence>
<sequence>MVNFIGRVVNQKNMPVKGATVSLEFQGTPPIVYTDSQGVYRFTVNFISGSSLNGRIRVEAIGYETNDRYIELSPNNSNLEEFRLVENDPDFASNKRPIAIRVAWITAAATVLAALIGSVAMLSKSSEERTKPTSPVNIPRAQTDNSSEITTTTLLKEPVFSTKETSSPESIQPNLLKSKISEAIKVGYDGLTTYRTFIKTFEKNGGSFTLGSPIDNVQSWENGLIQNFTNGSEERGAIIKSYNSDKAYWVGAEFWQVFMAIGGLKPEGIGSPETDRYKTNSGQRQNFERGAIFQSSRGIFPMFAGIYGYYRDKEGGETGRLGFPVSKEQGVGNGIHLQYFENGCIRYDEHGSPTRTIMNPNRCL</sequence>
<dbReference type="EMBL" id="ANNX02000078">
    <property type="protein sequence ID" value="KYC34540.1"/>
    <property type="molecule type" value="Genomic_DNA"/>
</dbReference>
<dbReference type="OrthoDB" id="514320at2"/>